<evidence type="ECO:0000256" key="18">
    <source>
        <dbReference type="ARBA" id="ARBA00046376"/>
    </source>
</evidence>
<feature type="transmembrane region" description="Helical" evidence="20">
    <location>
        <begin position="192"/>
        <end position="216"/>
    </location>
</feature>
<evidence type="ECO:0000256" key="16">
    <source>
        <dbReference type="ARBA" id="ARBA00045018"/>
    </source>
</evidence>
<feature type="transmembrane region" description="Helical" evidence="20">
    <location>
        <begin position="228"/>
        <end position="249"/>
    </location>
</feature>
<comment type="catalytic activity">
    <reaction evidence="5">
        <text>L-alpha-aminoacyl-L-histidine(out) = L-alpha-aminoacyl-L-histidine(in)</text>
        <dbReference type="Rhea" id="RHEA:79375"/>
        <dbReference type="ChEBI" id="CHEBI:229967"/>
    </reaction>
</comment>
<feature type="transmembrane region" description="Helical" evidence="20">
    <location>
        <begin position="67"/>
        <end position="84"/>
    </location>
</feature>
<evidence type="ECO:0000256" key="20">
    <source>
        <dbReference type="SAM" id="Phobius"/>
    </source>
</evidence>
<comment type="function">
    <text evidence="17">Lysosomal dipeptide uniporter that selectively exports lysine, arginine or histidine-containing dipeptides with a net positive charge from the lysosome lumen into the cytosol. Could play a role in a specific type of protein O-glycosylation indirectly regulating macrophages migration and tissue invasion. Also essential for liver homeostasis.</text>
</comment>
<comment type="caution">
    <text evidence="22">The sequence shown here is derived from an EMBL/GenBank/DDBJ whole genome shotgun (WGS) entry which is preliminary data.</text>
</comment>
<evidence type="ECO:0000256" key="10">
    <source>
        <dbReference type="ARBA" id="ARBA00044900"/>
    </source>
</evidence>
<comment type="subunit">
    <text evidence="18">Homodimer. Interacts with lysosomal protein GLMP (via lumenal domain); the interaction starts while both proteins are still in the endoplasmic reticulum and is required for stabilization of MFSD1 in lysosomes but has no direct effect on its targeting to lysosomes or transporter activity.</text>
</comment>
<comment type="catalytic activity">
    <reaction evidence="4">
        <text>L-alpha-aminoacyl-L-arginine(out) = L-alpha-aminoacyl-L-arginine(in)</text>
        <dbReference type="Rhea" id="RHEA:79367"/>
        <dbReference type="ChEBI" id="CHEBI:229968"/>
    </reaction>
</comment>
<feature type="region of interest" description="Disordered" evidence="19">
    <location>
        <begin position="1"/>
        <end position="47"/>
    </location>
</feature>
<accession>A0A9W8DJ74</accession>
<feature type="transmembrane region" description="Helical" evidence="20">
    <location>
        <begin position="526"/>
        <end position="549"/>
    </location>
</feature>
<evidence type="ECO:0000313" key="23">
    <source>
        <dbReference type="Proteomes" id="UP001150569"/>
    </source>
</evidence>
<dbReference type="Proteomes" id="UP001150569">
    <property type="component" value="Unassembled WGS sequence"/>
</dbReference>
<evidence type="ECO:0000256" key="8">
    <source>
        <dbReference type="ARBA" id="ARBA00044898"/>
    </source>
</evidence>
<feature type="transmembrane region" description="Helical" evidence="20">
    <location>
        <begin position="134"/>
        <end position="153"/>
    </location>
</feature>
<evidence type="ECO:0000256" key="2">
    <source>
        <dbReference type="ARBA" id="ARBA00044876"/>
    </source>
</evidence>
<dbReference type="PANTHER" id="PTHR23512:SF12">
    <property type="entry name" value="TRANSPORTER, PUTATIVE (AFU_ORTHOLOGUE AFUA_4G00260)-RELATED"/>
    <property type="match status" value="1"/>
</dbReference>
<evidence type="ECO:0000259" key="21">
    <source>
        <dbReference type="PROSITE" id="PS50850"/>
    </source>
</evidence>
<evidence type="ECO:0000256" key="11">
    <source>
        <dbReference type="ARBA" id="ARBA00044903"/>
    </source>
</evidence>
<comment type="catalytic activity">
    <reaction evidence="13">
        <text>L-alanyl-L-lysine(out) = L-alanyl-L-lysine(in)</text>
        <dbReference type="Rhea" id="RHEA:79415"/>
        <dbReference type="ChEBI" id="CHEBI:192470"/>
    </reaction>
</comment>
<dbReference type="Pfam" id="PF07690">
    <property type="entry name" value="MFS_1"/>
    <property type="match status" value="2"/>
</dbReference>
<evidence type="ECO:0000256" key="1">
    <source>
        <dbReference type="ARBA" id="ARBA00004141"/>
    </source>
</evidence>
<reference evidence="22" key="1">
    <citation type="submission" date="2022-07" db="EMBL/GenBank/DDBJ databases">
        <title>Phylogenomic reconstructions and comparative analyses of Kickxellomycotina fungi.</title>
        <authorList>
            <person name="Reynolds N.K."/>
            <person name="Stajich J.E."/>
            <person name="Barry K."/>
            <person name="Grigoriev I.V."/>
            <person name="Crous P."/>
            <person name="Smith M.E."/>
        </authorList>
    </citation>
    <scope>NUCLEOTIDE SEQUENCE</scope>
    <source>
        <strain evidence="22">RSA 861</strain>
    </source>
</reference>
<comment type="catalytic activity">
    <reaction evidence="11">
        <text>L-arginyl-glycine(out) = L-arginyl-glycine(in)</text>
        <dbReference type="Rhea" id="RHEA:79391"/>
        <dbReference type="ChEBI" id="CHEBI:229955"/>
    </reaction>
</comment>
<evidence type="ECO:0000256" key="13">
    <source>
        <dbReference type="ARBA" id="ARBA00044919"/>
    </source>
</evidence>
<evidence type="ECO:0000256" key="14">
    <source>
        <dbReference type="ARBA" id="ARBA00044924"/>
    </source>
</evidence>
<keyword evidence="23" id="KW-1185">Reference proteome</keyword>
<evidence type="ECO:0000256" key="9">
    <source>
        <dbReference type="ARBA" id="ARBA00044899"/>
    </source>
</evidence>
<feature type="transmembrane region" description="Helical" evidence="20">
    <location>
        <begin position="460"/>
        <end position="480"/>
    </location>
</feature>
<sequence length="550" mass="59995">MLGMDPPQMAYEPTSTSVSTIDDTGKPTKSTKAEDWSDDKHPSYLESSADSVTSSTALDRQQWRYKLIALISVLLMSAGEHFVSNSLSSLKSTLKKELDITNTHYGILSGTVSLINTVVPFFVGVIMDTFGPGWGALVACSAIVVGNFLTVMGTYAQSFALLVIGRVVFALGSSSIVLAQETILTGWFRGKGLALSIGLQIMTSKLFGWLASATVVDIAEGTGFYGNAFWVGEGIALFSLVMVAMYGLVMFRLRRSQGSVVTGHRSGALALAFSGQSAREGDRSKRPRATWRQLYTMVYFPDIYWYLPLNEMVMGAVWTPFLGIAAEYVMKRWHEKTSVAAWKSSISLAVPIVGSPVIGLFIDRFGARGPTTIASAVLLLVAVILLGWTHVSPEAGLTLFSLSLTIGPVALISAVALYLPLNMVGTGIGLLKCGLNFGIIIVDVLVGRLQDFDNDSYDRVMVMMLILACAAVVTSTLFMISDHYWERGIQDAPYARRNLLVEERRPKEQAVTQAAADRARPPTYRYMYFAIFLALFIVSWVLYGVFLMVA</sequence>
<feature type="transmembrane region" description="Helical" evidence="20">
    <location>
        <begin position="368"/>
        <end position="388"/>
    </location>
</feature>
<dbReference type="SUPFAM" id="SSF103473">
    <property type="entry name" value="MFS general substrate transporter"/>
    <property type="match status" value="1"/>
</dbReference>
<comment type="catalytic activity">
    <reaction evidence="2">
        <text>L-lysyl-L-alanine(out) = L-lysyl-L-alanine(in)</text>
        <dbReference type="Rhea" id="RHEA:79399"/>
        <dbReference type="ChEBI" id="CHEBI:229954"/>
    </reaction>
</comment>
<protein>
    <recommendedName>
        <fullName evidence="15">Lysosomal dipeptide transporter MFSD1</fullName>
    </recommendedName>
    <alternativeName>
        <fullName evidence="16">Major facilitator superfamily domain-containing protein 1</fullName>
    </alternativeName>
</protein>
<proteinExistence type="predicted"/>
<dbReference type="PANTHER" id="PTHR23512">
    <property type="entry name" value="MAJOR FACILITATOR SUPERFAMILY DOMAIN-CONTAINING PROTEIN 1"/>
    <property type="match status" value="1"/>
</dbReference>
<comment type="catalytic activity">
    <reaction evidence="3">
        <text>L-histidyl-glycine(out) = L-histidyl-glycine(in)</text>
        <dbReference type="Rhea" id="RHEA:79395"/>
        <dbReference type="ChEBI" id="CHEBI:229957"/>
    </reaction>
</comment>
<dbReference type="GO" id="GO:0016020">
    <property type="term" value="C:membrane"/>
    <property type="evidence" value="ECO:0007669"/>
    <property type="project" value="UniProtKB-SubCell"/>
</dbReference>
<feature type="transmembrane region" description="Helical" evidence="20">
    <location>
        <begin position="313"/>
        <end position="330"/>
    </location>
</feature>
<evidence type="ECO:0000256" key="3">
    <source>
        <dbReference type="ARBA" id="ARBA00044878"/>
    </source>
</evidence>
<feature type="transmembrane region" description="Helical" evidence="20">
    <location>
        <begin position="427"/>
        <end position="448"/>
    </location>
</feature>
<feature type="transmembrane region" description="Helical" evidence="20">
    <location>
        <begin position="342"/>
        <end position="362"/>
    </location>
</feature>
<evidence type="ECO:0000256" key="15">
    <source>
        <dbReference type="ARBA" id="ARBA00044985"/>
    </source>
</evidence>
<evidence type="ECO:0000256" key="17">
    <source>
        <dbReference type="ARBA" id="ARBA00045709"/>
    </source>
</evidence>
<dbReference type="OrthoDB" id="424834at2759"/>
<feature type="domain" description="Major facilitator superfamily (MFS) profile" evidence="21">
    <location>
        <begin position="65"/>
        <end position="483"/>
    </location>
</feature>
<evidence type="ECO:0000313" key="22">
    <source>
        <dbReference type="EMBL" id="KAJ1911986.1"/>
    </source>
</evidence>
<dbReference type="InterPro" id="IPR011701">
    <property type="entry name" value="MFS"/>
</dbReference>
<comment type="catalytic activity">
    <reaction evidence="10">
        <text>L-lysyl-L-lysine(out) = L-lysyl-L-lysine(in)</text>
        <dbReference type="Rhea" id="RHEA:79403"/>
        <dbReference type="ChEBI" id="CHEBI:229956"/>
    </reaction>
</comment>
<dbReference type="InterPro" id="IPR036259">
    <property type="entry name" value="MFS_trans_sf"/>
</dbReference>
<evidence type="ECO:0000256" key="12">
    <source>
        <dbReference type="ARBA" id="ARBA00044912"/>
    </source>
</evidence>
<comment type="catalytic activity">
    <reaction evidence="12">
        <text>L-histidyl-L-alpha-amino acid(out) = L-histidyl-L-alpha-amino acid(in)</text>
        <dbReference type="Rhea" id="RHEA:79379"/>
        <dbReference type="ChEBI" id="CHEBI:229964"/>
    </reaction>
</comment>
<dbReference type="PROSITE" id="PS50850">
    <property type="entry name" value="MFS"/>
    <property type="match status" value="1"/>
</dbReference>
<comment type="subcellular location">
    <subcellularLocation>
        <location evidence="1">Membrane</location>
        <topology evidence="1">Multi-pass membrane protein</topology>
    </subcellularLocation>
</comment>
<comment type="catalytic activity">
    <reaction evidence="8">
        <text>L-aspartyl-L-lysine(out) = L-aspartyl-L-lysine(in)</text>
        <dbReference type="Rhea" id="RHEA:79411"/>
        <dbReference type="ChEBI" id="CHEBI:229953"/>
    </reaction>
</comment>
<keyword evidence="20" id="KW-0812">Transmembrane</keyword>
<organism evidence="22 23">
    <name type="scientific">Tieghemiomyces parasiticus</name>
    <dbReference type="NCBI Taxonomy" id="78921"/>
    <lineage>
        <taxon>Eukaryota</taxon>
        <taxon>Fungi</taxon>
        <taxon>Fungi incertae sedis</taxon>
        <taxon>Zoopagomycota</taxon>
        <taxon>Kickxellomycotina</taxon>
        <taxon>Dimargaritomycetes</taxon>
        <taxon>Dimargaritales</taxon>
        <taxon>Dimargaritaceae</taxon>
        <taxon>Tieghemiomyces</taxon>
    </lineage>
</organism>
<gene>
    <name evidence="22" type="ORF">IWQ60_009880</name>
</gene>
<evidence type="ECO:0000256" key="5">
    <source>
        <dbReference type="ARBA" id="ARBA00044884"/>
    </source>
</evidence>
<name>A0A9W8DJ74_9FUNG</name>
<feature type="transmembrane region" description="Helical" evidence="20">
    <location>
        <begin position="400"/>
        <end position="421"/>
    </location>
</feature>
<evidence type="ECO:0000256" key="4">
    <source>
        <dbReference type="ARBA" id="ARBA00044881"/>
    </source>
</evidence>
<keyword evidence="20" id="KW-1133">Transmembrane helix</keyword>
<feature type="transmembrane region" description="Helical" evidence="20">
    <location>
        <begin position="159"/>
        <end position="180"/>
    </location>
</feature>
<evidence type="ECO:0000256" key="6">
    <source>
        <dbReference type="ARBA" id="ARBA00044891"/>
    </source>
</evidence>
<evidence type="ECO:0000256" key="7">
    <source>
        <dbReference type="ARBA" id="ARBA00044893"/>
    </source>
</evidence>
<dbReference type="InterPro" id="IPR052187">
    <property type="entry name" value="MFSD1"/>
</dbReference>
<feature type="transmembrane region" description="Helical" evidence="20">
    <location>
        <begin position="104"/>
        <end position="127"/>
    </location>
</feature>
<dbReference type="Gene3D" id="1.20.1250.20">
    <property type="entry name" value="MFS general substrate transporter like domains"/>
    <property type="match status" value="2"/>
</dbReference>
<evidence type="ECO:0000256" key="19">
    <source>
        <dbReference type="SAM" id="MobiDB-lite"/>
    </source>
</evidence>
<dbReference type="GO" id="GO:0022857">
    <property type="term" value="F:transmembrane transporter activity"/>
    <property type="evidence" value="ECO:0007669"/>
    <property type="project" value="InterPro"/>
</dbReference>
<comment type="catalytic activity">
    <reaction evidence="9">
        <text>L-arginyl-L-alpha-amino acid(out) = L-arginyl-L-alpha-amino acid(in)</text>
        <dbReference type="Rhea" id="RHEA:79371"/>
        <dbReference type="ChEBI" id="CHEBI:84315"/>
    </reaction>
</comment>
<feature type="compositionally biased region" description="Polar residues" evidence="19">
    <location>
        <begin position="13"/>
        <end position="22"/>
    </location>
</feature>
<comment type="catalytic activity">
    <reaction evidence="6">
        <text>L-lysyl-L-alpha-amino acid(out) = L-lysyl-L-alpha-amino acid(in)</text>
        <dbReference type="Rhea" id="RHEA:79387"/>
        <dbReference type="ChEBI" id="CHEBI:229965"/>
    </reaction>
</comment>
<comment type="catalytic activity">
    <reaction evidence="7">
        <text>L-alpha-aminoacyl-L-lysine(out) = L-alpha-aminoacyl-L-lysine(in)</text>
        <dbReference type="Rhea" id="RHEA:79383"/>
        <dbReference type="ChEBI" id="CHEBI:229966"/>
    </reaction>
</comment>
<comment type="catalytic activity">
    <reaction evidence="14">
        <text>L-lysyl-glycine(out) = L-lysyl-glycine(in)</text>
        <dbReference type="Rhea" id="RHEA:79407"/>
        <dbReference type="ChEBI" id="CHEBI:191202"/>
    </reaction>
</comment>
<dbReference type="AlphaFoldDB" id="A0A9W8DJ74"/>
<keyword evidence="20" id="KW-0472">Membrane</keyword>
<dbReference type="InterPro" id="IPR020846">
    <property type="entry name" value="MFS_dom"/>
</dbReference>
<dbReference type="EMBL" id="JANBPT010000873">
    <property type="protein sequence ID" value="KAJ1911986.1"/>
    <property type="molecule type" value="Genomic_DNA"/>
</dbReference>
<feature type="compositionally biased region" description="Basic and acidic residues" evidence="19">
    <location>
        <begin position="23"/>
        <end position="43"/>
    </location>
</feature>